<evidence type="ECO:0000256" key="2">
    <source>
        <dbReference type="ARBA" id="ARBA00022857"/>
    </source>
</evidence>
<reference evidence="6 7" key="1">
    <citation type="journal article" date="2015" name="Genome Biol. Evol.">
        <title>Phylogenomic analyses indicate that early fungi evolved digesting cell walls of algal ancestors of land plants.</title>
        <authorList>
            <person name="Chang Y."/>
            <person name="Wang S."/>
            <person name="Sekimoto S."/>
            <person name="Aerts A.L."/>
            <person name="Choi C."/>
            <person name="Clum A."/>
            <person name="LaButti K.M."/>
            <person name="Lindquist E.A."/>
            <person name="Yee Ngan C."/>
            <person name="Ohm R.A."/>
            <person name="Salamov A.A."/>
            <person name="Grigoriev I.V."/>
            <person name="Spatafora J.W."/>
            <person name="Berbee M.L."/>
        </authorList>
    </citation>
    <scope>NUCLEOTIDE SEQUENCE [LARGE SCALE GENOMIC DNA]</scope>
    <source>
        <strain evidence="6 7">JEL478</strain>
    </source>
</reference>
<dbReference type="SMART" id="SM00822">
    <property type="entry name" value="PKS_KR"/>
    <property type="match status" value="1"/>
</dbReference>
<evidence type="ECO:0000256" key="1">
    <source>
        <dbReference type="ARBA" id="ARBA00006484"/>
    </source>
</evidence>
<evidence type="ECO:0000256" key="3">
    <source>
        <dbReference type="ARBA" id="ARBA00023002"/>
    </source>
</evidence>
<dbReference type="OrthoDB" id="2102561at2759"/>
<dbReference type="PROSITE" id="PS00061">
    <property type="entry name" value="ADH_SHORT"/>
    <property type="match status" value="1"/>
</dbReference>
<dbReference type="InterPro" id="IPR002347">
    <property type="entry name" value="SDR_fam"/>
</dbReference>
<sequence length="307" mass="33065">MAAHSRPVVLVTGSSAGGIGGGLCEEFCRIGCIVYATSRRLETMTDLRATGQGKIERLAMDVTNEESVRTTVDEIVQREGRIDVLVNNAGVVYVQPALEMDLRAAKNLVDVNLWGCVITTQVVGKVMAKQRFGRILNISSIAGEIWGYWTAAYSMSKWALKAFTLVTRGELRPFGIDVILVNPGVVVSKIGVNNTTSLENYQVANSVYGKEFAPLIEDRVKFDVDQAAGMPTATFAQLVVSNVLIPSSSPSVPPTFVPSPPLEILAGGLSGAAWLLRKLPLSWQDRIAYATSGLPKVVEDLKAKGKL</sequence>
<dbReference type="EMBL" id="KQ965804">
    <property type="protein sequence ID" value="KXS11238.1"/>
    <property type="molecule type" value="Genomic_DNA"/>
</dbReference>
<protein>
    <submittedName>
        <fullName evidence="6">NAD(P)-binding protein</fullName>
    </submittedName>
</protein>
<evidence type="ECO:0000313" key="6">
    <source>
        <dbReference type="EMBL" id="KXS11238.1"/>
    </source>
</evidence>
<dbReference type="OMA" id="NTACMET"/>
<organism evidence="6 7">
    <name type="scientific">Gonapodya prolifera (strain JEL478)</name>
    <name type="common">Monoblepharis prolifera</name>
    <dbReference type="NCBI Taxonomy" id="1344416"/>
    <lineage>
        <taxon>Eukaryota</taxon>
        <taxon>Fungi</taxon>
        <taxon>Fungi incertae sedis</taxon>
        <taxon>Chytridiomycota</taxon>
        <taxon>Chytridiomycota incertae sedis</taxon>
        <taxon>Monoblepharidomycetes</taxon>
        <taxon>Monoblepharidales</taxon>
        <taxon>Gonapodyaceae</taxon>
        <taxon>Gonapodya</taxon>
    </lineage>
</organism>
<dbReference type="PRINTS" id="PR00081">
    <property type="entry name" value="GDHRDH"/>
</dbReference>
<dbReference type="AlphaFoldDB" id="A0A139A3N7"/>
<dbReference type="Proteomes" id="UP000070544">
    <property type="component" value="Unassembled WGS sequence"/>
</dbReference>
<comment type="similarity">
    <text evidence="1 4">Belongs to the short-chain dehydrogenases/reductases (SDR) family.</text>
</comment>
<dbReference type="Pfam" id="PF00106">
    <property type="entry name" value="adh_short"/>
    <property type="match status" value="1"/>
</dbReference>
<keyword evidence="7" id="KW-1185">Reference proteome</keyword>
<accession>A0A139A3N7</accession>
<dbReference type="InterPro" id="IPR020904">
    <property type="entry name" value="Sc_DH/Rdtase_CS"/>
</dbReference>
<dbReference type="PANTHER" id="PTHR44169">
    <property type="entry name" value="NADPH-DEPENDENT 1-ACYLDIHYDROXYACETONE PHOSPHATE REDUCTASE"/>
    <property type="match status" value="1"/>
</dbReference>
<dbReference type="GO" id="GO:0016491">
    <property type="term" value="F:oxidoreductase activity"/>
    <property type="evidence" value="ECO:0007669"/>
    <property type="project" value="UniProtKB-KW"/>
</dbReference>
<evidence type="ECO:0000259" key="5">
    <source>
        <dbReference type="SMART" id="SM00822"/>
    </source>
</evidence>
<evidence type="ECO:0000256" key="4">
    <source>
        <dbReference type="RuleBase" id="RU000363"/>
    </source>
</evidence>
<dbReference type="InterPro" id="IPR057326">
    <property type="entry name" value="KR_dom"/>
</dbReference>
<dbReference type="STRING" id="1344416.A0A139A3N7"/>
<dbReference type="PRINTS" id="PR00080">
    <property type="entry name" value="SDRFAMILY"/>
</dbReference>
<keyword evidence="3" id="KW-0560">Oxidoreductase</keyword>
<dbReference type="GO" id="GO:0005783">
    <property type="term" value="C:endoplasmic reticulum"/>
    <property type="evidence" value="ECO:0007669"/>
    <property type="project" value="TreeGrafter"/>
</dbReference>
<keyword evidence="2" id="KW-0521">NADP</keyword>
<evidence type="ECO:0000313" key="7">
    <source>
        <dbReference type="Proteomes" id="UP000070544"/>
    </source>
</evidence>
<proteinExistence type="inferred from homology"/>
<dbReference type="Gene3D" id="3.40.50.720">
    <property type="entry name" value="NAD(P)-binding Rossmann-like Domain"/>
    <property type="match status" value="1"/>
</dbReference>
<dbReference type="PANTHER" id="PTHR44169:SF6">
    <property type="entry name" value="NADPH-DEPENDENT 1-ACYLDIHYDROXYACETONE PHOSPHATE REDUCTASE"/>
    <property type="match status" value="1"/>
</dbReference>
<dbReference type="InterPro" id="IPR036291">
    <property type="entry name" value="NAD(P)-bd_dom_sf"/>
</dbReference>
<name>A0A139A3N7_GONPJ</name>
<feature type="domain" description="Ketoreductase" evidence="5">
    <location>
        <begin position="7"/>
        <end position="182"/>
    </location>
</feature>
<gene>
    <name evidence="6" type="ORF">M427DRAFT_138340</name>
</gene>
<dbReference type="SUPFAM" id="SSF51735">
    <property type="entry name" value="NAD(P)-binding Rossmann-fold domains"/>
    <property type="match status" value="1"/>
</dbReference>